<keyword evidence="5 8" id="KW-0862">Zinc</keyword>
<feature type="active site" evidence="7">
    <location>
        <position position="276"/>
    </location>
</feature>
<feature type="binding site" evidence="8">
    <location>
        <position position="257"/>
    </location>
    <ligand>
        <name>Ca(2+)</name>
        <dbReference type="ChEBI" id="CHEBI:29108"/>
        <label>1</label>
    </ligand>
</feature>
<dbReference type="Pfam" id="PF00413">
    <property type="entry name" value="Peptidase_M10"/>
    <property type="match status" value="1"/>
</dbReference>
<feature type="binding site" evidence="8">
    <location>
        <position position="228"/>
    </location>
    <ligand>
        <name>Ca(2+)</name>
        <dbReference type="ChEBI" id="CHEBI:29108"/>
        <label>3</label>
    </ligand>
</feature>
<feature type="chain" id="PRO_5013782192" evidence="10">
    <location>
        <begin position="28"/>
        <end position="496"/>
    </location>
</feature>
<evidence type="ECO:0000313" key="13">
    <source>
        <dbReference type="Proteomes" id="UP000230750"/>
    </source>
</evidence>
<dbReference type="InterPro" id="IPR006026">
    <property type="entry name" value="Peptidase_Metallo"/>
</dbReference>
<comment type="caution">
    <text evidence="12">The sequence shown here is derived from an EMBL/GenBank/DDBJ whole genome shotgun (WGS) entry which is preliminary data.</text>
</comment>
<feature type="binding site" evidence="8">
    <location>
        <position position="279"/>
    </location>
    <ligand>
        <name>Zn(2+)</name>
        <dbReference type="ChEBI" id="CHEBI:29105"/>
        <label>2</label>
        <note>catalytic</note>
    </ligand>
</feature>
<feature type="binding site" evidence="8">
    <location>
        <position position="255"/>
    </location>
    <ligand>
        <name>Ca(2+)</name>
        <dbReference type="ChEBI" id="CHEBI:29108"/>
        <label>1</label>
    </ligand>
</feature>
<dbReference type="GO" id="GO:0006508">
    <property type="term" value="P:proteolysis"/>
    <property type="evidence" value="ECO:0007669"/>
    <property type="project" value="UniProtKB-KW"/>
</dbReference>
<comment type="similarity">
    <text evidence="1">Belongs to the peptidase M10A family.</text>
</comment>
<evidence type="ECO:0000256" key="7">
    <source>
        <dbReference type="PIRSR" id="PIRSR621190-1"/>
    </source>
</evidence>
<name>A0A2G8KQY2_STIJA</name>
<dbReference type="GO" id="GO:0030198">
    <property type="term" value="P:extracellular matrix organization"/>
    <property type="evidence" value="ECO:0007669"/>
    <property type="project" value="TreeGrafter"/>
</dbReference>
<feature type="binding site" evidence="8">
    <location>
        <position position="236"/>
    </location>
    <ligand>
        <name>Zn(2+)</name>
        <dbReference type="ChEBI" id="CHEBI:29105"/>
        <label>1</label>
    </ligand>
</feature>
<evidence type="ECO:0000259" key="11">
    <source>
        <dbReference type="SMART" id="SM00235"/>
    </source>
</evidence>
<dbReference type="SMART" id="SM00235">
    <property type="entry name" value="ZnMc"/>
    <property type="match status" value="1"/>
</dbReference>
<dbReference type="SUPFAM" id="SSF55486">
    <property type="entry name" value="Metalloproteases ('zincins'), catalytic domain"/>
    <property type="match status" value="1"/>
</dbReference>
<feature type="binding site" evidence="8">
    <location>
        <position position="229"/>
    </location>
    <ligand>
        <name>Ca(2+)</name>
        <dbReference type="ChEBI" id="CHEBI:29108"/>
        <label>3</label>
    </ligand>
</feature>
<proteinExistence type="inferred from homology"/>
<feature type="region of interest" description="Disordered" evidence="9">
    <location>
        <begin position="456"/>
        <end position="496"/>
    </location>
</feature>
<dbReference type="PANTHER" id="PTHR10201:SF294">
    <property type="entry name" value="MATRIX METALLOPROTEINASE 16"/>
    <property type="match status" value="1"/>
</dbReference>
<feature type="binding site" evidence="8">
    <location>
        <position position="275"/>
    </location>
    <ligand>
        <name>Zn(2+)</name>
        <dbReference type="ChEBI" id="CHEBI:29105"/>
        <label>2</label>
        <note>catalytic</note>
    </ligand>
</feature>
<feature type="region of interest" description="Disordered" evidence="9">
    <location>
        <begin position="356"/>
        <end position="438"/>
    </location>
</feature>
<feature type="binding site" evidence="8">
    <location>
        <position position="211"/>
    </location>
    <ligand>
        <name>Ca(2+)</name>
        <dbReference type="ChEBI" id="CHEBI:29108"/>
        <label>2</label>
    </ligand>
</feature>
<reference evidence="12 13" key="1">
    <citation type="journal article" date="2017" name="PLoS Biol.">
        <title>The sea cucumber genome provides insights into morphological evolution and visceral regeneration.</title>
        <authorList>
            <person name="Zhang X."/>
            <person name="Sun L."/>
            <person name="Yuan J."/>
            <person name="Sun Y."/>
            <person name="Gao Y."/>
            <person name="Zhang L."/>
            <person name="Li S."/>
            <person name="Dai H."/>
            <person name="Hamel J.F."/>
            <person name="Liu C."/>
            <person name="Yu Y."/>
            <person name="Liu S."/>
            <person name="Lin W."/>
            <person name="Guo K."/>
            <person name="Jin S."/>
            <person name="Xu P."/>
            <person name="Storey K.B."/>
            <person name="Huan P."/>
            <person name="Zhang T."/>
            <person name="Zhou Y."/>
            <person name="Zhang J."/>
            <person name="Lin C."/>
            <person name="Li X."/>
            <person name="Xing L."/>
            <person name="Huo D."/>
            <person name="Sun M."/>
            <person name="Wang L."/>
            <person name="Mercier A."/>
            <person name="Li F."/>
            <person name="Yang H."/>
            <person name="Xiang J."/>
        </authorList>
    </citation>
    <scope>NUCLEOTIDE SEQUENCE [LARGE SCALE GENOMIC DNA]</scope>
    <source>
        <strain evidence="12">Shaxun</strain>
        <tissue evidence="12">Muscle</tissue>
    </source>
</reference>
<dbReference type="InterPro" id="IPR024079">
    <property type="entry name" value="MetalloPept_cat_dom_sf"/>
</dbReference>
<dbReference type="GO" id="GO:0031012">
    <property type="term" value="C:extracellular matrix"/>
    <property type="evidence" value="ECO:0007669"/>
    <property type="project" value="InterPro"/>
</dbReference>
<dbReference type="Gene3D" id="3.40.390.10">
    <property type="entry name" value="Collagenase (Catalytic Domain)"/>
    <property type="match status" value="1"/>
</dbReference>
<dbReference type="InterPro" id="IPR001818">
    <property type="entry name" value="Pept_M10_metallopeptidase"/>
</dbReference>
<feature type="binding site" evidence="8">
    <location>
        <position position="257"/>
    </location>
    <ligand>
        <name>Ca(2+)</name>
        <dbReference type="ChEBI" id="CHEBI:29108"/>
        <label>3</label>
    </ligand>
</feature>
<feature type="compositionally biased region" description="Low complexity" evidence="9">
    <location>
        <begin position="367"/>
        <end position="404"/>
    </location>
</feature>
<dbReference type="STRING" id="307972.A0A2G8KQY2"/>
<comment type="cofactor">
    <cofactor evidence="8">
        <name>Zn(2+)</name>
        <dbReference type="ChEBI" id="CHEBI:29105"/>
    </cofactor>
    <text evidence="8">Binds 2 Zn(2+) ions per subunit.</text>
</comment>
<feature type="binding site" evidence="8">
    <location>
        <position position="223"/>
    </location>
    <ligand>
        <name>Zn(2+)</name>
        <dbReference type="ChEBI" id="CHEBI:29105"/>
        <label>1</label>
    </ligand>
</feature>
<evidence type="ECO:0000256" key="8">
    <source>
        <dbReference type="PIRSR" id="PIRSR621190-2"/>
    </source>
</evidence>
<keyword evidence="10" id="KW-0732">Signal</keyword>
<evidence type="ECO:0000256" key="5">
    <source>
        <dbReference type="ARBA" id="ARBA00022833"/>
    </source>
</evidence>
<dbReference type="CDD" id="cd04278">
    <property type="entry name" value="ZnMc_MMP"/>
    <property type="match status" value="1"/>
</dbReference>
<keyword evidence="3 8" id="KW-0479">Metal-binding</keyword>
<feature type="signal peptide" evidence="10">
    <location>
        <begin position="1"/>
        <end position="27"/>
    </location>
</feature>
<dbReference type="SUPFAM" id="SSF47090">
    <property type="entry name" value="PGBD-like"/>
    <property type="match status" value="1"/>
</dbReference>
<feature type="binding site" evidence="8">
    <location>
        <position position="285"/>
    </location>
    <ligand>
        <name>Zn(2+)</name>
        <dbReference type="ChEBI" id="CHEBI:29105"/>
        <label>2</label>
        <note>catalytic</note>
    </ligand>
</feature>
<organism evidence="12 13">
    <name type="scientific">Stichopus japonicus</name>
    <name type="common">Sea cucumber</name>
    <dbReference type="NCBI Taxonomy" id="307972"/>
    <lineage>
        <taxon>Eukaryota</taxon>
        <taxon>Metazoa</taxon>
        <taxon>Echinodermata</taxon>
        <taxon>Eleutherozoa</taxon>
        <taxon>Echinozoa</taxon>
        <taxon>Holothuroidea</taxon>
        <taxon>Aspidochirotacea</taxon>
        <taxon>Aspidochirotida</taxon>
        <taxon>Stichopodidae</taxon>
        <taxon>Apostichopus</taxon>
    </lineage>
</organism>
<protein>
    <submittedName>
        <fullName evidence="12">Matrix metalloproteinase 16</fullName>
    </submittedName>
</protein>
<feature type="binding site" evidence="8">
    <location>
        <position position="246"/>
    </location>
    <ligand>
        <name>Ca(2+)</name>
        <dbReference type="ChEBI" id="CHEBI:29108"/>
        <label>2</label>
    </ligand>
</feature>
<dbReference type="GO" id="GO:0008270">
    <property type="term" value="F:zinc ion binding"/>
    <property type="evidence" value="ECO:0007669"/>
    <property type="project" value="InterPro"/>
</dbReference>
<keyword evidence="2" id="KW-0645">Protease</keyword>
<sequence>MASSNMGLVLNVFLGILLCLDFKLGGSKNQVQARPFRPRDASRVFHSLRPYRPGPPARNLEERPRYQPNEDKAWKFMKKYGYINDGVTDNEFRDKYRRGDMYNEICRVQRYMGLTPTGNLDDTTCEKMDSSRCGFPDKEISSHPTHGSTRRAKRYVLDGGRWEQSIVTYRVLDTSTKISISNSTSVIRMAFDVWQRHIPLVFQEVATGDADIYLSFKTLDHGDSFPFDGPGGTYAHAYGPQSEKSNLTGDVHFDDSEEFVLEGFDGINLFWVASHEIGHSLGLGHSDVFGSLMWPYYGQTKWNGNLNYDDKLGIQALYRDDSVMEILESSMSAQSSSSEVLSSSIKLSSSMSEAWEESSGYEPPPTSSVSRSSVTSPDASGSSSLSSVLPESTLESESEQTSHSSETRPSSEFEPSSSSSSLSSSSTSLSSSDLSSSASYSSLSSLLSLDLFDSSSNEYSSYSSYSSHDTYEESFSSYDSSGSSEFDLSESSSTDC</sequence>
<comment type="cofactor">
    <cofactor evidence="8">
        <name>Ca(2+)</name>
        <dbReference type="ChEBI" id="CHEBI:29108"/>
    </cofactor>
    <text evidence="8">Can bind about 5 Ca(2+) ions per subunit.</text>
</comment>
<evidence type="ECO:0000313" key="12">
    <source>
        <dbReference type="EMBL" id="PIK50409.1"/>
    </source>
</evidence>
<dbReference type="EMBL" id="MRZV01000419">
    <property type="protein sequence ID" value="PIK50409.1"/>
    <property type="molecule type" value="Genomic_DNA"/>
</dbReference>
<feature type="binding site" evidence="8">
    <location>
        <position position="254"/>
    </location>
    <ligand>
        <name>Ca(2+)</name>
        <dbReference type="ChEBI" id="CHEBI:29108"/>
        <label>3</label>
    </ligand>
</feature>
<keyword evidence="8" id="KW-0106">Calcium</keyword>
<feature type="binding site" evidence="8">
    <location>
        <position position="221"/>
    </location>
    <ligand>
        <name>Zn(2+)</name>
        <dbReference type="ChEBI" id="CHEBI:29105"/>
        <label>1</label>
    </ligand>
</feature>
<dbReference type="GO" id="GO:0030574">
    <property type="term" value="P:collagen catabolic process"/>
    <property type="evidence" value="ECO:0007669"/>
    <property type="project" value="TreeGrafter"/>
</dbReference>
<gene>
    <name evidence="12" type="ORF">BSL78_12648</name>
</gene>
<evidence type="ECO:0000256" key="6">
    <source>
        <dbReference type="ARBA" id="ARBA00023049"/>
    </source>
</evidence>
<dbReference type="AlphaFoldDB" id="A0A2G8KQY2"/>
<feature type="binding site" evidence="8">
    <location>
        <position position="252"/>
    </location>
    <ligand>
        <name>Zn(2+)</name>
        <dbReference type="ChEBI" id="CHEBI:29105"/>
        <label>1</label>
    </ligand>
</feature>
<keyword evidence="4" id="KW-0378">Hydrolase</keyword>
<evidence type="ECO:0000256" key="4">
    <source>
        <dbReference type="ARBA" id="ARBA00022801"/>
    </source>
</evidence>
<evidence type="ECO:0000256" key="2">
    <source>
        <dbReference type="ARBA" id="ARBA00022670"/>
    </source>
</evidence>
<evidence type="ECO:0000256" key="9">
    <source>
        <dbReference type="SAM" id="MobiDB-lite"/>
    </source>
</evidence>
<dbReference type="PANTHER" id="PTHR10201">
    <property type="entry name" value="MATRIX METALLOPROTEINASE"/>
    <property type="match status" value="1"/>
</dbReference>
<feature type="region of interest" description="Disordered" evidence="9">
    <location>
        <begin position="47"/>
        <end position="66"/>
    </location>
</feature>
<dbReference type="InterPro" id="IPR036365">
    <property type="entry name" value="PGBD-like_sf"/>
</dbReference>
<accession>A0A2G8KQY2</accession>
<dbReference type="InterPro" id="IPR021190">
    <property type="entry name" value="Pept_M10A"/>
</dbReference>
<feature type="compositionally biased region" description="Low complexity" evidence="9">
    <location>
        <begin position="412"/>
        <end position="438"/>
    </location>
</feature>
<dbReference type="PRINTS" id="PR00138">
    <property type="entry name" value="MATRIXIN"/>
</dbReference>
<evidence type="ECO:0000256" key="3">
    <source>
        <dbReference type="ARBA" id="ARBA00022723"/>
    </source>
</evidence>
<dbReference type="OrthoDB" id="406838at2759"/>
<dbReference type="GO" id="GO:0005615">
    <property type="term" value="C:extracellular space"/>
    <property type="evidence" value="ECO:0007669"/>
    <property type="project" value="TreeGrafter"/>
</dbReference>
<keyword evidence="6" id="KW-0482">Metalloprotease</keyword>
<keyword evidence="13" id="KW-1185">Reference proteome</keyword>
<feature type="domain" description="Peptidase metallopeptidase" evidence="11">
    <location>
        <begin position="158"/>
        <end position="320"/>
    </location>
</feature>
<dbReference type="GO" id="GO:0004222">
    <property type="term" value="F:metalloendopeptidase activity"/>
    <property type="evidence" value="ECO:0007669"/>
    <property type="project" value="InterPro"/>
</dbReference>
<dbReference type="Proteomes" id="UP000230750">
    <property type="component" value="Unassembled WGS sequence"/>
</dbReference>
<feature type="binding site" evidence="8">
    <location>
        <position position="293"/>
    </location>
    <ligand>
        <name>Zn(2+)</name>
        <dbReference type="ChEBI" id="CHEBI:29105"/>
        <label>2</label>
        <note>catalytic</note>
    </ligand>
</feature>
<evidence type="ECO:0000256" key="10">
    <source>
        <dbReference type="SAM" id="SignalP"/>
    </source>
</evidence>
<feature type="binding site" description="in inhibited form" evidence="8">
    <location>
        <position position="133"/>
    </location>
    <ligand>
        <name>Zn(2+)</name>
        <dbReference type="ChEBI" id="CHEBI:29105"/>
        <label>2</label>
        <note>catalytic</note>
    </ligand>
</feature>
<evidence type="ECO:0000256" key="1">
    <source>
        <dbReference type="ARBA" id="ARBA00010370"/>
    </source>
</evidence>
<dbReference type="InterPro" id="IPR033739">
    <property type="entry name" value="M10A_MMP"/>
</dbReference>
<feature type="binding site" evidence="8">
    <location>
        <position position="250"/>
    </location>
    <ligand>
        <name>Ca(2+)</name>
        <dbReference type="ChEBI" id="CHEBI:29108"/>
        <label>2</label>
    </ligand>
</feature>